<dbReference type="AlphaFoldDB" id="A0A9P6C6J9"/>
<evidence type="ECO:0000259" key="2">
    <source>
        <dbReference type="Pfam" id="PF12737"/>
    </source>
</evidence>
<feature type="region of interest" description="Disordered" evidence="1">
    <location>
        <begin position="122"/>
        <end position="187"/>
    </location>
</feature>
<comment type="caution">
    <text evidence="3">The sequence shown here is derived from an EMBL/GenBank/DDBJ whole genome shotgun (WGS) entry which is preliminary data.</text>
</comment>
<dbReference type="InterPro" id="IPR024441">
    <property type="entry name" value="Homeodomain1_C"/>
</dbReference>
<name>A0A9P6C6J9_9AGAR</name>
<proteinExistence type="predicted"/>
<keyword evidence="4" id="KW-1185">Reference proteome</keyword>
<dbReference type="EMBL" id="MU151056">
    <property type="protein sequence ID" value="KAF9454101.1"/>
    <property type="molecule type" value="Genomic_DNA"/>
</dbReference>
<feature type="domain" description="Mating-type protein C-terminal" evidence="2">
    <location>
        <begin position="54"/>
        <end position="197"/>
    </location>
</feature>
<dbReference type="Pfam" id="PF12737">
    <property type="entry name" value="Mating_C"/>
    <property type="match status" value="1"/>
</dbReference>
<organism evidence="3 4">
    <name type="scientific">Macrolepiota fuliginosa MF-IS2</name>
    <dbReference type="NCBI Taxonomy" id="1400762"/>
    <lineage>
        <taxon>Eukaryota</taxon>
        <taxon>Fungi</taxon>
        <taxon>Dikarya</taxon>
        <taxon>Basidiomycota</taxon>
        <taxon>Agaricomycotina</taxon>
        <taxon>Agaricomycetes</taxon>
        <taxon>Agaricomycetidae</taxon>
        <taxon>Agaricales</taxon>
        <taxon>Agaricineae</taxon>
        <taxon>Agaricaceae</taxon>
        <taxon>Macrolepiota</taxon>
    </lineage>
</organism>
<feature type="region of interest" description="Disordered" evidence="1">
    <location>
        <begin position="199"/>
        <end position="233"/>
    </location>
</feature>
<evidence type="ECO:0000313" key="3">
    <source>
        <dbReference type="EMBL" id="KAF9454101.1"/>
    </source>
</evidence>
<protein>
    <recommendedName>
        <fullName evidence="2">Mating-type protein C-terminal domain-containing protein</fullName>
    </recommendedName>
</protein>
<evidence type="ECO:0000313" key="4">
    <source>
        <dbReference type="Proteomes" id="UP000807342"/>
    </source>
</evidence>
<dbReference type="Proteomes" id="UP000807342">
    <property type="component" value="Unassembled WGS sequence"/>
</dbReference>
<gene>
    <name evidence="3" type="ORF">P691DRAFT_486631</name>
</gene>
<reference evidence="3" key="1">
    <citation type="submission" date="2020-11" db="EMBL/GenBank/DDBJ databases">
        <authorList>
            <consortium name="DOE Joint Genome Institute"/>
            <person name="Ahrendt S."/>
            <person name="Riley R."/>
            <person name="Andreopoulos W."/>
            <person name="Labutti K."/>
            <person name="Pangilinan J."/>
            <person name="Ruiz-Duenas F.J."/>
            <person name="Barrasa J.M."/>
            <person name="Sanchez-Garcia M."/>
            <person name="Camarero S."/>
            <person name="Miyauchi S."/>
            <person name="Serrano A."/>
            <person name="Linde D."/>
            <person name="Babiker R."/>
            <person name="Drula E."/>
            <person name="Ayuso-Fernandez I."/>
            <person name="Pacheco R."/>
            <person name="Padilla G."/>
            <person name="Ferreira P."/>
            <person name="Barriuso J."/>
            <person name="Kellner H."/>
            <person name="Castanera R."/>
            <person name="Alfaro M."/>
            <person name="Ramirez L."/>
            <person name="Pisabarro A.G."/>
            <person name="Kuo A."/>
            <person name="Tritt A."/>
            <person name="Lipzen A."/>
            <person name="He G."/>
            <person name="Yan M."/>
            <person name="Ng V."/>
            <person name="Cullen D."/>
            <person name="Martin F."/>
            <person name="Rosso M.-N."/>
            <person name="Henrissat B."/>
            <person name="Hibbett D."/>
            <person name="Martinez A.T."/>
            <person name="Grigoriev I.V."/>
        </authorList>
    </citation>
    <scope>NUCLEOTIDE SEQUENCE</scope>
    <source>
        <strain evidence="3">MF-IS2</strain>
    </source>
</reference>
<evidence type="ECO:0000256" key="1">
    <source>
        <dbReference type="SAM" id="MobiDB-lite"/>
    </source>
</evidence>
<feature type="compositionally biased region" description="Low complexity" evidence="1">
    <location>
        <begin position="200"/>
        <end position="216"/>
    </location>
</feature>
<sequence length="446" mass="48347">MADCVQELYIEPYQSSKLLTVLGKEGKDGSRAGMSTIESFAPLSPATHSYPISPISRPHPPVSYSASSVRLIRKRRRSLADSVDETDGEVRSKRARLVPPNPVSADFTCSYVLTRHREPIITTQFPSPPASRSELAGDNPGPFVGQLPNLGQSPSVVPLPNRKRQRSHSEAQGQPKYPSVGRRAPGLQTVSAPLPTLALSQQNSSPHSISTSSGTPSPKPAYSDSPTTNPATLVALSDPRTDLVHDLLSQAEIPQFSFEIPDPVTCKQPATVQPIDLTIFDLANTQSRIPSFNGDVNLSATSALLGTASQSIPPLGNVDIASLSGFLNESLNDEQLLGLLPLSFDQPVITIPPAQVNELPEFTEVDVGFNQFIGFDIVVPSQLPDRQIDDDTLFTDFLHNVSPVPSVAEIEKAKQMAHLEMLKKQQNHLQERIESLERQITGRVSV</sequence>
<accession>A0A9P6C6J9</accession>